<dbReference type="PANTHER" id="PTHR30137">
    <property type="entry name" value="LUCIFERASE-LIKE MONOOXYGENASE"/>
    <property type="match status" value="1"/>
</dbReference>
<reference evidence="7" key="1">
    <citation type="journal article" date="2019" name="Int. J. Syst. Evol. Microbiol.">
        <title>The Global Catalogue of Microorganisms (GCM) 10K type strain sequencing project: providing services to taxonomists for standard genome sequencing and annotation.</title>
        <authorList>
            <consortium name="The Broad Institute Genomics Platform"/>
            <consortium name="The Broad Institute Genome Sequencing Center for Infectious Disease"/>
            <person name="Wu L."/>
            <person name="Ma J."/>
        </authorList>
    </citation>
    <scope>NUCLEOTIDE SEQUENCE [LARGE SCALE GENOMIC DNA]</scope>
    <source>
        <strain evidence="7">JCM 11882</strain>
    </source>
</reference>
<organism evidence="6 7">
    <name type="scientific">Dietzia aurantiaca</name>
    <dbReference type="NCBI Taxonomy" id="983873"/>
    <lineage>
        <taxon>Bacteria</taxon>
        <taxon>Bacillati</taxon>
        <taxon>Actinomycetota</taxon>
        <taxon>Actinomycetes</taxon>
        <taxon>Mycobacteriales</taxon>
        <taxon>Dietziaceae</taxon>
        <taxon>Dietzia</taxon>
    </lineage>
</organism>
<protein>
    <submittedName>
        <fullName evidence="6">LLM class flavin-dependent oxidoreductase</fullName>
        <ecNumber evidence="6">1.-.-.-</ecNumber>
    </submittedName>
</protein>
<evidence type="ECO:0000256" key="1">
    <source>
        <dbReference type="ARBA" id="ARBA00010426"/>
    </source>
</evidence>
<dbReference type="Proteomes" id="UP001595836">
    <property type="component" value="Unassembled WGS sequence"/>
</dbReference>
<dbReference type="EC" id="1.-.-.-" evidence="6"/>
<dbReference type="InterPro" id="IPR036661">
    <property type="entry name" value="Luciferase-like_sf"/>
</dbReference>
<dbReference type="PANTHER" id="PTHR30137:SF16">
    <property type="entry name" value="BLL0895 PROTEIN"/>
    <property type="match status" value="1"/>
</dbReference>
<dbReference type="RefSeq" id="WP_344995005.1">
    <property type="nucleotide sequence ID" value="NZ_BAABCD010000049.1"/>
</dbReference>
<evidence type="ECO:0000256" key="2">
    <source>
        <dbReference type="ARBA" id="ARBA00022630"/>
    </source>
</evidence>
<evidence type="ECO:0000259" key="5">
    <source>
        <dbReference type="Pfam" id="PF00296"/>
    </source>
</evidence>
<gene>
    <name evidence="6" type="ORF">ACFO7U_13300</name>
</gene>
<feature type="domain" description="Luciferase-like" evidence="5">
    <location>
        <begin position="11"/>
        <end position="313"/>
    </location>
</feature>
<evidence type="ECO:0000313" key="7">
    <source>
        <dbReference type="Proteomes" id="UP001595836"/>
    </source>
</evidence>
<comment type="similarity">
    <text evidence="1">Belongs to the bacterial luciferase oxidoreductase family.</text>
</comment>
<evidence type="ECO:0000256" key="4">
    <source>
        <dbReference type="ARBA" id="ARBA00023033"/>
    </source>
</evidence>
<dbReference type="InterPro" id="IPR011251">
    <property type="entry name" value="Luciferase-like_dom"/>
</dbReference>
<dbReference type="SUPFAM" id="SSF51679">
    <property type="entry name" value="Bacterial luciferase-like"/>
    <property type="match status" value="1"/>
</dbReference>
<sequence>MSTNEFLRPNRFGIFLPPYNIAGISPNVLLKQAMDLVIHADRFGLDEAWMGEHHSGGAEVIGSPETILAALSQVTSNIRLGTGVNSLSYHNPFNLAERLMLVDQLSKGRAMMGFGPGQLVSDAYMLGVDTNRQRDMMAEAAEAIVRLIRGEVVTMETDWFTLKEARLQVLPYDRRKPFDTVVASVASPSGPRTAGRLGAGMLTMSVAGAGDSLRNAWSVAQTEAEFYGTTISRENWRLSNFMHLADSVDQARKDFEYGFAEMWDYLGQISVIPKAETTDLNEKIDAAVETGIIFLGTPDTAIEYIEGLVEETGGFGCFLMNTNDFASPAAQMRSIELMAERVVPHFRGQFNGVDDSRDWTLAKRNESGETIWKDQAVTAIELATKQYEEEVSQRVNAMG</sequence>
<dbReference type="Gene3D" id="3.20.20.30">
    <property type="entry name" value="Luciferase-like domain"/>
    <property type="match status" value="1"/>
</dbReference>
<keyword evidence="2" id="KW-0285">Flavoprotein</keyword>
<proteinExistence type="inferred from homology"/>
<keyword evidence="7" id="KW-1185">Reference proteome</keyword>
<accession>A0ABV9PU19</accession>
<keyword evidence="4" id="KW-0503">Monooxygenase</keyword>
<evidence type="ECO:0000256" key="3">
    <source>
        <dbReference type="ARBA" id="ARBA00023002"/>
    </source>
</evidence>
<keyword evidence="3 6" id="KW-0560">Oxidoreductase</keyword>
<dbReference type="EMBL" id="JBHSHP010000052">
    <property type="protein sequence ID" value="MFC4755744.1"/>
    <property type="molecule type" value="Genomic_DNA"/>
</dbReference>
<evidence type="ECO:0000313" key="6">
    <source>
        <dbReference type="EMBL" id="MFC4755744.1"/>
    </source>
</evidence>
<dbReference type="GO" id="GO:0016491">
    <property type="term" value="F:oxidoreductase activity"/>
    <property type="evidence" value="ECO:0007669"/>
    <property type="project" value="UniProtKB-KW"/>
</dbReference>
<comment type="caution">
    <text evidence="6">The sequence shown here is derived from an EMBL/GenBank/DDBJ whole genome shotgun (WGS) entry which is preliminary data.</text>
</comment>
<dbReference type="InterPro" id="IPR050766">
    <property type="entry name" value="Bact_Lucif_Oxidored"/>
</dbReference>
<name>A0ABV9PU19_9ACTN</name>
<dbReference type="Pfam" id="PF00296">
    <property type="entry name" value="Bac_luciferase"/>
    <property type="match status" value="1"/>
</dbReference>